<gene>
    <name evidence="3" type="primary">gloA</name>
    <name evidence="3" type="ORF">CFX0092_A2491</name>
</gene>
<feature type="domain" description="VOC" evidence="2">
    <location>
        <begin position="8"/>
        <end position="133"/>
    </location>
</feature>
<evidence type="ECO:0000259" key="2">
    <source>
        <dbReference type="PROSITE" id="PS51819"/>
    </source>
</evidence>
<keyword evidence="3" id="KW-0456">Lyase</keyword>
<evidence type="ECO:0000256" key="1">
    <source>
        <dbReference type="ARBA" id="ARBA00022723"/>
    </source>
</evidence>
<keyword evidence="4" id="KW-1185">Reference proteome</keyword>
<evidence type="ECO:0000313" key="4">
    <source>
        <dbReference type="Proteomes" id="UP000215027"/>
    </source>
</evidence>
<evidence type="ECO:0000313" key="3">
    <source>
        <dbReference type="EMBL" id="CUS04369.2"/>
    </source>
</evidence>
<dbReference type="Proteomes" id="UP000215027">
    <property type="component" value="Chromosome I"/>
</dbReference>
<dbReference type="RefSeq" id="WP_157913113.1">
    <property type="nucleotide sequence ID" value="NZ_LN890655.1"/>
</dbReference>
<dbReference type="KEGG" id="pbf:CFX0092_A2491"/>
<accession>A0A160T4N7</accession>
<dbReference type="OrthoDB" id="9789608at2"/>
<dbReference type="Pfam" id="PF00903">
    <property type="entry name" value="Glyoxalase"/>
    <property type="match status" value="1"/>
</dbReference>
<dbReference type="InterPro" id="IPR004360">
    <property type="entry name" value="Glyas_Fos-R_dOase_dom"/>
</dbReference>
<dbReference type="GO" id="GO:0004462">
    <property type="term" value="F:lactoylglutathione lyase activity"/>
    <property type="evidence" value="ECO:0007669"/>
    <property type="project" value="UniProtKB-EC"/>
</dbReference>
<dbReference type="SUPFAM" id="SSF54593">
    <property type="entry name" value="Glyoxalase/Bleomycin resistance protein/Dihydroxybiphenyl dioxygenase"/>
    <property type="match status" value="1"/>
</dbReference>
<reference evidence="3" key="1">
    <citation type="submission" date="2016-01" db="EMBL/GenBank/DDBJ databases">
        <authorList>
            <person name="Mcilroy J.S."/>
            <person name="Karst M S."/>
            <person name="Albertsen M."/>
        </authorList>
    </citation>
    <scope>NUCLEOTIDE SEQUENCE</scope>
    <source>
        <strain evidence="3">Cfx-K</strain>
    </source>
</reference>
<organism evidence="3 4">
    <name type="scientific">Candidatus Promineifilum breve</name>
    <dbReference type="NCBI Taxonomy" id="1806508"/>
    <lineage>
        <taxon>Bacteria</taxon>
        <taxon>Bacillati</taxon>
        <taxon>Chloroflexota</taxon>
        <taxon>Ardenticatenia</taxon>
        <taxon>Candidatus Promineifilales</taxon>
        <taxon>Candidatus Promineifilaceae</taxon>
        <taxon>Candidatus Promineifilum</taxon>
    </lineage>
</organism>
<dbReference type="InterPro" id="IPR018146">
    <property type="entry name" value="Glyoxalase_1_CS"/>
</dbReference>
<dbReference type="EMBL" id="LN890655">
    <property type="protein sequence ID" value="CUS04369.2"/>
    <property type="molecule type" value="Genomic_DNA"/>
</dbReference>
<name>A0A160T4N7_9CHLR</name>
<protein>
    <submittedName>
        <fullName evidence="3">Glyoxalase family protein</fullName>
        <ecNumber evidence="3">4.4.1.5</ecNumber>
    </submittedName>
</protein>
<dbReference type="PANTHER" id="PTHR36113:SF6">
    <property type="entry name" value="FOSFOMYCIN RESISTANCE PROTEIN FOSX"/>
    <property type="match status" value="1"/>
</dbReference>
<dbReference type="Gene3D" id="3.10.180.10">
    <property type="entry name" value="2,3-Dihydroxybiphenyl 1,2-Dioxygenase, domain 1"/>
    <property type="match status" value="1"/>
</dbReference>
<keyword evidence="1" id="KW-0479">Metal-binding</keyword>
<sequence>MNAFTIGNVHHVTLTVSDLTRSADFYTRHFGFQPLVDLGLRRLMTNGHFILAVTLPSDANAAIPADDRFSENRIGLDHVSFSVGSLAELEAAAAYLDEQGVTRGAIRDLGSGFGIYVMAVRDPDNIQLELTAPHAG</sequence>
<dbReference type="PANTHER" id="PTHR36113">
    <property type="entry name" value="LYASE, PUTATIVE-RELATED-RELATED"/>
    <property type="match status" value="1"/>
</dbReference>
<dbReference type="AlphaFoldDB" id="A0A160T4N7"/>
<proteinExistence type="predicted"/>
<dbReference type="PROSITE" id="PS00934">
    <property type="entry name" value="GLYOXALASE_I_1"/>
    <property type="match status" value="1"/>
</dbReference>
<dbReference type="EC" id="4.4.1.5" evidence="3"/>
<dbReference type="InterPro" id="IPR029068">
    <property type="entry name" value="Glyas_Bleomycin-R_OHBP_Dase"/>
</dbReference>
<dbReference type="InterPro" id="IPR037523">
    <property type="entry name" value="VOC_core"/>
</dbReference>
<dbReference type="GO" id="GO:0046872">
    <property type="term" value="F:metal ion binding"/>
    <property type="evidence" value="ECO:0007669"/>
    <property type="project" value="UniProtKB-KW"/>
</dbReference>
<dbReference type="InterPro" id="IPR051332">
    <property type="entry name" value="Fosfomycin_Res_Enzymes"/>
</dbReference>
<dbReference type="PROSITE" id="PS51819">
    <property type="entry name" value="VOC"/>
    <property type="match status" value="1"/>
</dbReference>